<sequence length="477" mass="52741">MPPRSPTLAFDPSPALEHSSFSHFNGIHRQASMDHYHGESNGKEIRFQDPTSSSSMQSRHSIATSHVPLLAPVSSASQIPKQAFRMTNPTQEVDMSAYFEQCRNVNEQLRKTHEQERKAWEIERAALRTRIADLEFRLNKAGGGSRRRLSNESSHTSGRSFRPDFQVPFITGAMNGNRSHGHTISNAPLEHLKHEDGRPVWEPESPAPATRVFSHDEDVHHLPSISEDGPLEDLSPQCSRENKPIPIQEIDETLDGITVKSEGVKSSFTKVMSPIIITSPARSPSPSKHLLEPTALKLDASALLDPLDAKLKKHAGHTPLAFDEILSSTASTGDPTPREEKPIAPAPSTRPPLRPSERSDSYFSTTNIPTTDIREEAIEETDGPEPQFVPEEDKPLTGPLMLDPSGKSEASHNFLEQLDHKLNDEVRKSLSSSPALAPTTSAESNKTDDDNMPRLRLKKSTNFGSAYGAKAPWSWNR</sequence>
<feature type="compositionally biased region" description="Low complexity" evidence="1">
    <location>
        <begin position="429"/>
        <end position="442"/>
    </location>
</feature>
<feature type="compositionally biased region" description="Polar residues" evidence="1">
    <location>
        <begin position="361"/>
        <end position="370"/>
    </location>
</feature>
<feature type="compositionally biased region" description="Pro residues" evidence="1">
    <location>
        <begin position="344"/>
        <end position="354"/>
    </location>
</feature>
<feature type="compositionally biased region" description="Basic and acidic residues" evidence="1">
    <location>
        <begin position="417"/>
        <end position="428"/>
    </location>
</feature>
<dbReference type="Proteomes" id="UP001316803">
    <property type="component" value="Unassembled WGS sequence"/>
</dbReference>
<gene>
    <name evidence="2" type="ORF">OHC33_004416</name>
</gene>
<keyword evidence="3" id="KW-1185">Reference proteome</keyword>
<feature type="region of interest" description="Disordered" evidence="1">
    <location>
        <begin position="40"/>
        <end position="62"/>
    </location>
</feature>
<evidence type="ECO:0000313" key="3">
    <source>
        <dbReference type="Proteomes" id="UP001316803"/>
    </source>
</evidence>
<reference evidence="2 3" key="1">
    <citation type="submission" date="2022-12" db="EMBL/GenBank/DDBJ databases">
        <title>Genomic features and morphological characterization of a novel Knufia sp. strain isolated from spacecraft assembly facility.</title>
        <authorList>
            <person name="Teixeira M."/>
            <person name="Chander A.M."/>
            <person name="Stajich J.E."/>
            <person name="Venkateswaran K."/>
        </authorList>
    </citation>
    <scope>NUCLEOTIDE SEQUENCE [LARGE SCALE GENOMIC DNA]</scope>
    <source>
        <strain evidence="2 3">FJI-L2-BK-P2</strain>
    </source>
</reference>
<feature type="region of interest" description="Disordered" evidence="1">
    <location>
        <begin position="328"/>
        <end position="477"/>
    </location>
</feature>
<dbReference type="EMBL" id="JAKLMC020000008">
    <property type="protein sequence ID" value="KAK5954692.1"/>
    <property type="molecule type" value="Genomic_DNA"/>
</dbReference>
<organism evidence="2 3">
    <name type="scientific">Knufia fluminis</name>
    <dbReference type="NCBI Taxonomy" id="191047"/>
    <lineage>
        <taxon>Eukaryota</taxon>
        <taxon>Fungi</taxon>
        <taxon>Dikarya</taxon>
        <taxon>Ascomycota</taxon>
        <taxon>Pezizomycotina</taxon>
        <taxon>Eurotiomycetes</taxon>
        <taxon>Chaetothyriomycetidae</taxon>
        <taxon>Chaetothyriales</taxon>
        <taxon>Trichomeriaceae</taxon>
        <taxon>Knufia</taxon>
    </lineage>
</organism>
<feature type="compositionally biased region" description="Polar residues" evidence="1">
    <location>
        <begin position="49"/>
        <end position="62"/>
    </location>
</feature>
<accession>A0AAN8I4Y1</accession>
<feature type="region of interest" description="Disordered" evidence="1">
    <location>
        <begin position="142"/>
        <end position="164"/>
    </location>
</feature>
<evidence type="ECO:0000313" key="2">
    <source>
        <dbReference type="EMBL" id="KAK5954692.1"/>
    </source>
</evidence>
<dbReference type="AlphaFoldDB" id="A0AAN8I4Y1"/>
<name>A0AAN8I4Y1_9EURO</name>
<proteinExistence type="predicted"/>
<comment type="caution">
    <text evidence="2">The sequence shown here is derived from an EMBL/GenBank/DDBJ whole genome shotgun (WGS) entry which is preliminary data.</text>
</comment>
<evidence type="ECO:0000256" key="1">
    <source>
        <dbReference type="SAM" id="MobiDB-lite"/>
    </source>
</evidence>
<protein>
    <submittedName>
        <fullName evidence="2">Uncharacterized protein</fullName>
    </submittedName>
</protein>